<feature type="compositionally biased region" description="Polar residues" evidence="1">
    <location>
        <begin position="236"/>
        <end position="256"/>
    </location>
</feature>
<dbReference type="EMBL" id="JAWRVG010000022">
    <property type="protein sequence ID" value="KAK4071717.1"/>
    <property type="molecule type" value="Genomic_DNA"/>
</dbReference>
<keyword evidence="3" id="KW-1185">Reference proteome</keyword>
<comment type="caution">
    <text evidence="2">The sequence shown here is derived from an EMBL/GenBank/DDBJ whole genome shotgun (WGS) entry which is preliminary data.</text>
</comment>
<feature type="compositionally biased region" description="Basic and acidic residues" evidence="1">
    <location>
        <begin position="216"/>
        <end position="235"/>
    </location>
</feature>
<gene>
    <name evidence="2" type="ORF">Triagg1_5955</name>
</gene>
<organism evidence="2 3">
    <name type="scientific">Trichoderma aggressivum f. europaeum</name>
    <dbReference type="NCBI Taxonomy" id="173218"/>
    <lineage>
        <taxon>Eukaryota</taxon>
        <taxon>Fungi</taxon>
        <taxon>Dikarya</taxon>
        <taxon>Ascomycota</taxon>
        <taxon>Pezizomycotina</taxon>
        <taxon>Sordariomycetes</taxon>
        <taxon>Hypocreomycetidae</taxon>
        <taxon>Hypocreales</taxon>
        <taxon>Hypocreaceae</taxon>
        <taxon>Trichoderma</taxon>
    </lineage>
</organism>
<evidence type="ECO:0000256" key="1">
    <source>
        <dbReference type="SAM" id="MobiDB-lite"/>
    </source>
</evidence>
<evidence type="ECO:0008006" key="4">
    <source>
        <dbReference type="Google" id="ProtNLM"/>
    </source>
</evidence>
<reference evidence="2" key="1">
    <citation type="submission" date="2023-11" db="EMBL/GenBank/DDBJ databases">
        <title>The genome sequences of three competitors of mushroom-forming fungi.</title>
        <authorList>
            <person name="Beijen E."/>
            <person name="Ohm R.A."/>
        </authorList>
    </citation>
    <scope>NUCLEOTIDE SEQUENCE</scope>
    <source>
        <strain evidence="2">CBS 100526</strain>
    </source>
</reference>
<proteinExistence type="predicted"/>
<feature type="region of interest" description="Disordered" evidence="1">
    <location>
        <begin position="78"/>
        <end position="265"/>
    </location>
</feature>
<evidence type="ECO:0000313" key="2">
    <source>
        <dbReference type="EMBL" id="KAK4071717.1"/>
    </source>
</evidence>
<feature type="compositionally biased region" description="Basic and acidic residues" evidence="1">
    <location>
        <begin position="82"/>
        <end position="93"/>
    </location>
</feature>
<name>A0AAE1IDW8_9HYPO</name>
<sequence length="577" mass="63590">MEAHSLASLNLLAANPPQYPENPSETRLEPLVLYISRVPGTRDVILSPFKPQIKNVTGGDVSSSLYYVHLELPMLDVTGPHPLRDDAQGRSSEDSSMTRTIARKPVPGSISSQTPNISIQGDQQQQQQQQQQPQITFGNPTLRPPNDVSVPFSSQDADIAPPLPPRRYEYSGPGLSDNPSERNAPDGPQQLRPSVSTRRKPVGPRQLSDIPQSRVSMDETARSRDQTRDRTDTMGHTRQSRSLSPTKNSEYSTPPFTLSLIRRDPGTGDQWNVGKISSYEVNTEVGETGQSAMHLSASSEQRSPQHPPIDIHIESAGYAKFRGRPSSAVPPRRSMDADRSFMDMAPGPRADGMFSRQVSMGYSRSFGSAIRSKFHQMEQAARKKAHNRSESEASANSFSSGEYKAGSPTSSRPDKMKPRGYTFTSPWGGRCEFRTGNGGRSLLCHHFLHEGEVGAYNPLVPDASPSRSTSTVVSELRFNLPGSDLFPSGEVPKGDDRRLGHFSKFIKSAMERYEDRDEVDVISPFDVNIGGERAGGGNRGKRAKLGKLIIYHDGLKMLDLLVAANMGLWWGTWEKSF</sequence>
<dbReference type="RefSeq" id="XP_062755156.1">
    <property type="nucleotide sequence ID" value="XM_062900525.1"/>
</dbReference>
<dbReference type="Proteomes" id="UP001273209">
    <property type="component" value="Unassembled WGS sequence"/>
</dbReference>
<evidence type="ECO:0000313" key="3">
    <source>
        <dbReference type="Proteomes" id="UP001273209"/>
    </source>
</evidence>
<protein>
    <recommendedName>
        <fullName evidence="4">Oxidoreductase-like protein</fullName>
    </recommendedName>
</protein>
<accession>A0AAE1IDW8</accession>
<dbReference type="AlphaFoldDB" id="A0AAE1IDW8"/>
<feature type="compositionally biased region" description="Polar residues" evidence="1">
    <location>
        <begin position="109"/>
        <end position="122"/>
    </location>
</feature>
<feature type="region of interest" description="Disordered" evidence="1">
    <location>
        <begin position="377"/>
        <end position="421"/>
    </location>
</feature>
<feature type="compositionally biased region" description="Low complexity" evidence="1">
    <location>
        <begin position="123"/>
        <end position="134"/>
    </location>
</feature>
<dbReference type="GeneID" id="87920430"/>